<name>A0ABQ6NGC0_9BACL</name>
<dbReference type="Gene3D" id="3.30.460.10">
    <property type="entry name" value="Beta Polymerase, domain 2"/>
    <property type="match status" value="1"/>
</dbReference>
<accession>A0ABQ6NGC0</accession>
<proteinExistence type="predicted"/>
<dbReference type="RefSeq" id="WP_317979193.1">
    <property type="nucleotide sequence ID" value="NZ_BTCL01000003.1"/>
</dbReference>
<organism evidence="2 3">
    <name type="scientific">Paenibacillus glycanilyticus</name>
    <dbReference type="NCBI Taxonomy" id="126569"/>
    <lineage>
        <taxon>Bacteria</taxon>
        <taxon>Bacillati</taxon>
        <taxon>Bacillota</taxon>
        <taxon>Bacilli</taxon>
        <taxon>Bacillales</taxon>
        <taxon>Paenibacillaceae</taxon>
        <taxon>Paenibacillus</taxon>
    </lineage>
</organism>
<gene>
    <name evidence="2" type="ORF">PghCCS26_12580</name>
</gene>
<dbReference type="EMBL" id="BTCL01000003">
    <property type="protein sequence ID" value="GMK44131.1"/>
    <property type="molecule type" value="Genomic_DNA"/>
</dbReference>
<evidence type="ECO:0000313" key="3">
    <source>
        <dbReference type="Proteomes" id="UP001285921"/>
    </source>
</evidence>
<evidence type="ECO:0000259" key="1">
    <source>
        <dbReference type="Pfam" id="PF01909"/>
    </source>
</evidence>
<dbReference type="InterPro" id="IPR002934">
    <property type="entry name" value="Polymerase_NTP_transf_dom"/>
</dbReference>
<dbReference type="InterPro" id="IPR043519">
    <property type="entry name" value="NT_sf"/>
</dbReference>
<dbReference type="SUPFAM" id="SSF81301">
    <property type="entry name" value="Nucleotidyltransferase"/>
    <property type="match status" value="1"/>
</dbReference>
<reference evidence="2 3" key="1">
    <citation type="submission" date="2023-05" db="EMBL/GenBank/DDBJ databases">
        <title>Draft genome of Paenibacillus sp. CCS26.</title>
        <authorList>
            <person name="Akita H."/>
            <person name="Shinto Y."/>
            <person name="Kimura Z."/>
        </authorList>
    </citation>
    <scope>NUCLEOTIDE SEQUENCE [LARGE SCALE GENOMIC DNA]</scope>
    <source>
        <strain evidence="2 3">CCS26</strain>
    </source>
</reference>
<dbReference type="Pfam" id="PF01909">
    <property type="entry name" value="NTP_transf_2"/>
    <property type="match status" value="1"/>
</dbReference>
<comment type="caution">
    <text evidence="2">The sequence shown here is derived from an EMBL/GenBank/DDBJ whole genome shotgun (WGS) entry which is preliminary data.</text>
</comment>
<keyword evidence="3" id="KW-1185">Reference proteome</keyword>
<sequence length="277" mass="30869">MDINNTIPNIVDRLKQVGGVTAIVLGGSRARGTESPESDIDIGIYYDSEAGLDITGLRKAAAGMDDEHRDDVVTETGEWGPWINGGGWLKINQIPVDFIYRDQNKVSQVIEQCISGNIAMDYQPGHPHGFVNTIYLAEIALCRVLWDPSGIVGKLKSKTIPYPSALKKAIIQRFYWEAGFSLENGYKGIYKNDLAYIAGCCFRSVACLNQVLFAVNETYFMNEKGASAIVDSFAVAPSHYSRRVNEIFTFITEDPDRLKNALNLMRELIEETEQLMK</sequence>
<dbReference type="CDD" id="cd05403">
    <property type="entry name" value="NT_KNTase_like"/>
    <property type="match status" value="1"/>
</dbReference>
<feature type="domain" description="Polymerase nucleotidyl transferase" evidence="1">
    <location>
        <begin position="9"/>
        <end position="105"/>
    </location>
</feature>
<dbReference type="Proteomes" id="UP001285921">
    <property type="component" value="Unassembled WGS sequence"/>
</dbReference>
<evidence type="ECO:0000313" key="2">
    <source>
        <dbReference type="EMBL" id="GMK44131.1"/>
    </source>
</evidence>
<protein>
    <recommendedName>
        <fullName evidence="1">Polymerase nucleotidyl transferase domain-containing protein</fullName>
    </recommendedName>
</protein>